<sequence>MSFYLYGHLGENIKVSFSQSALVDSDGRRVVEHIVLLGHLSQLLGHLSAHVERRGGLRV</sequence>
<dbReference type="Gramene" id="TVU42454">
    <property type="protein sequence ID" value="TVU42454"/>
    <property type="gene ID" value="EJB05_08859"/>
</dbReference>
<evidence type="ECO:0000313" key="1">
    <source>
        <dbReference type="EMBL" id="TVU42454.1"/>
    </source>
</evidence>
<evidence type="ECO:0000313" key="2">
    <source>
        <dbReference type="Proteomes" id="UP000324897"/>
    </source>
</evidence>
<accession>A0A5J9W4M0</accession>
<keyword evidence="2" id="KW-1185">Reference proteome</keyword>
<dbReference type="EMBL" id="RWGY01000005">
    <property type="protein sequence ID" value="TVU42454.1"/>
    <property type="molecule type" value="Genomic_DNA"/>
</dbReference>
<reference evidence="1 2" key="1">
    <citation type="journal article" date="2019" name="Sci. Rep.">
        <title>A high-quality genome of Eragrostis curvula grass provides insights into Poaceae evolution and supports new strategies to enhance forage quality.</title>
        <authorList>
            <person name="Carballo J."/>
            <person name="Santos B.A.C.M."/>
            <person name="Zappacosta D."/>
            <person name="Garbus I."/>
            <person name="Selva J.P."/>
            <person name="Gallo C.A."/>
            <person name="Diaz A."/>
            <person name="Albertini E."/>
            <person name="Caccamo M."/>
            <person name="Echenique V."/>
        </authorList>
    </citation>
    <scope>NUCLEOTIDE SEQUENCE [LARGE SCALE GENOMIC DNA]</scope>
    <source>
        <strain evidence="2">cv. Victoria</strain>
        <tissue evidence="1">Leaf</tissue>
    </source>
</reference>
<organism evidence="1 2">
    <name type="scientific">Eragrostis curvula</name>
    <name type="common">weeping love grass</name>
    <dbReference type="NCBI Taxonomy" id="38414"/>
    <lineage>
        <taxon>Eukaryota</taxon>
        <taxon>Viridiplantae</taxon>
        <taxon>Streptophyta</taxon>
        <taxon>Embryophyta</taxon>
        <taxon>Tracheophyta</taxon>
        <taxon>Spermatophyta</taxon>
        <taxon>Magnoliopsida</taxon>
        <taxon>Liliopsida</taxon>
        <taxon>Poales</taxon>
        <taxon>Poaceae</taxon>
        <taxon>PACMAD clade</taxon>
        <taxon>Chloridoideae</taxon>
        <taxon>Eragrostideae</taxon>
        <taxon>Eragrostidinae</taxon>
        <taxon>Eragrostis</taxon>
    </lineage>
</organism>
<protein>
    <submittedName>
        <fullName evidence="1">Uncharacterized protein</fullName>
    </submittedName>
</protein>
<proteinExistence type="predicted"/>
<dbReference type="Proteomes" id="UP000324897">
    <property type="component" value="Unassembled WGS sequence"/>
</dbReference>
<gene>
    <name evidence="1" type="ORF">EJB05_08859</name>
</gene>
<comment type="caution">
    <text evidence="1">The sequence shown here is derived from an EMBL/GenBank/DDBJ whole genome shotgun (WGS) entry which is preliminary data.</text>
</comment>
<dbReference type="AlphaFoldDB" id="A0A5J9W4M0"/>
<name>A0A5J9W4M0_9POAL</name>
<feature type="non-terminal residue" evidence="1">
    <location>
        <position position="59"/>
    </location>
</feature>